<protein>
    <submittedName>
        <fullName evidence="2">Uncharacterized protein</fullName>
    </submittedName>
</protein>
<sequence>MKKFNHRDFDIETELITTRDGSIRGNLVNWDTVRRFQEEDILESLDIYLPWGEELDLWGYMEFIDQQIFREYPELLTEYKYDGDFSFENMRFSQVAKSIYDISIEFPAREDYGIDNIIDAIFEICEVPKGTMEEEDLPSDLQFWPSFISDEDNDFYISITEHELKVNDFQAKIKKLKDEIIQERDELKKKSMLLTCLILVESLVTSVILDKMPNIDSTNIKDIYHRKVVQESIISSVRNHAGRNKLFSQYFGEPLPQQSWISLRNSLAHDIGNSKLNKNIINVHGKDYNIISVIDKITNFSNELSKIIDKTADCSDENNMI</sequence>
<proteinExistence type="predicted"/>
<organism evidence="2 3">
    <name type="scientific">Lactococcus lactis subsp. lactis</name>
    <name type="common">Streptococcus lactis</name>
    <dbReference type="NCBI Taxonomy" id="1360"/>
    <lineage>
        <taxon>Bacteria</taxon>
        <taxon>Bacillati</taxon>
        <taxon>Bacillota</taxon>
        <taxon>Bacilli</taxon>
        <taxon>Lactobacillales</taxon>
        <taxon>Streptococcaceae</taxon>
        <taxon>Lactococcus</taxon>
    </lineage>
</organism>
<evidence type="ECO:0000256" key="1">
    <source>
        <dbReference type="SAM" id="Coils"/>
    </source>
</evidence>
<gene>
    <name evidence="2" type="ORF">LL14B4_06460</name>
</gene>
<keyword evidence="1" id="KW-0175">Coiled coil</keyword>
<feature type="coiled-coil region" evidence="1">
    <location>
        <begin position="159"/>
        <end position="193"/>
    </location>
</feature>
<evidence type="ECO:0000313" key="3">
    <source>
        <dbReference type="Proteomes" id="UP000245919"/>
    </source>
</evidence>
<dbReference type="GeneID" id="89633426"/>
<reference evidence="2 3" key="1">
    <citation type="submission" date="2018-03" db="EMBL/GenBank/DDBJ databases">
        <title>Genome sequence of Lactococcus lactis strain 14B4 from almond drupe.</title>
        <authorList>
            <person name="Tran T.D."/>
            <person name="McGarvey J.A."/>
            <person name="Huynh S."/>
            <person name="Parker C.T."/>
        </authorList>
    </citation>
    <scope>NUCLEOTIDE SEQUENCE [LARGE SCALE GENOMIC DNA]</scope>
    <source>
        <strain evidence="2 3">14B4</strain>
    </source>
</reference>
<dbReference type="RefSeq" id="WP_109990950.1">
    <property type="nucleotide sequence ID" value="NZ_CP028160.1"/>
</dbReference>
<name>A0A2Z3KJR8_LACLL</name>
<evidence type="ECO:0000313" key="2">
    <source>
        <dbReference type="EMBL" id="AWN65834.1"/>
    </source>
</evidence>
<dbReference type="Proteomes" id="UP000245919">
    <property type="component" value="Chromosome"/>
</dbReference>
<dbReference type="EMBL" id="CP028160">
    <property type="protein sequence ID" value="AWN65834.1"/>
    <property type="molecule type" value="Genomic_DNA"/>
</dbReference>
<accession>A0A2Z3KJR8</accession>
<dbReference type="AlphaFoldDB" id="A0A2Z3KJR8"/>